<evidence type="ECO:0000256" key="1">
    <source>
        <dbReference type="SAM" id="Phobius"/>
    </source>
</evidence>
<keyword evidence="1" id="KW-1133">Transmembrane helix</keyword>
<keyword evidence="1" id="KW-0812">Transmembrane</keyword>
<keyword evidence="1" id="KW-0472">Membrane</keyword>
<feature type="transmembrane region" description="Helical" evidence="1">
    <location>
        <begin position="44"/>
        <end position="77"/>
    </location>
</feature>
<name>A0A6P2D191_9BACT</name>
<gene>
    <name evidence="2" type="ORF">SOIL9_35890</name>
</gene>
<dbReference type="Proteomes" id="UP000464178">
    <property type="component" value="Chromosome"/>
</dbReference>
<dbReference type="AlphaFoldDB" id="A0A6P2D191"/>
<dbReference type="KEGG" id="gms:SOIL9_35890"/>
<dbReference type="RefSeq" id="WP_162668734.1">
    <property type="nucleotide sequence ID" value="NZ_LR593886.1"/>
</dbReference>
<sequence length="95" mass="10084">METFFVQSGWCFVALAAIFGLGLIPRLAPRFYPSSPGPLVRLVAPLIFAALGAACFIGFGLEALVSIALLGSVPVIVHRWRRRKTGPPAPAPTVP</sequence>
<evidence type="ECO:0000313" key="3">
    <source>
        <dbReference type="Proteomes" id="UP000464178"/>
    </source>
</evidence>
<reference evidence="2 3" key="1">
    <citation type="submission" date="2019-05" db="EMBL/GenBank/DDBJ databases">
        <authorList>
            <consortium name="Science for Life Laboratories"/>
        </authorList>
    </citation>
    <scope>NUCLEOTIDE SEQUENCE [LARGE SCALE GENOMIC DNA]</scope>
    <source>
        <strain evidence="2">Soil9</strain>
    </source>
</reference>
<organism evidence="2 3">
    <name type="scientific">Gemmata massiliana</name>
    <dbReference type="NCBI Taxonomy" id="1210884"/>
    <lineage>
        <taxon>Bacteria</taxon>
        <taxon>Pseudomonadati</taxon>
        <taxon>Planctomycetota</taxon>
        <taxon>Planctomycetia</taxon>
        <taxon>Gemmatales</taxon>
        <taxon>Gemmataceae</taxon>
        <taxon>Gemmata</taxon>
    </lineage>
</organism>
<accession>A0A6P2D191</accession>
<proteinExistence type="predicted"/>
<evidence type="ECO:0000313" key="2">
    <source>
        <dbReference type="EMBL" id="VTR94125.1"/>
    </source>
</evidence>
<dbReference type="EMBL" id="LR593886">
    <property type="protein sequence ID" value="VTR94125.1"/>
    <property type="molecule type" value="Genomic_DNA"/>
</dbReference>
<protein>
    <submittedName>
        <fullName evidence="2">Uncharacterized protein</fullName>
    </submittedName>
</protein>
<keyword evidence="3" id="KW-1185">Reference proteome</keyword>